<dbReference type="Proteomes" id="UP000673383">
    <property type="component" value="Unassembled WGS sequence"/>
</dbReference>
<dbReference type="RefSeq" id="WP_194483379.1">
    <property type="nucleotide sequence ID" value="NZ_JAFICZ010000001.1"/>
</dbReference>
<evidence type="ECO:0000313" key="2">
    <source>
        <dbReference type="Proteomes" id="UP000673383"/>
    </source>
</evidence>
<accession>A0A8I1Y172</accession>
<protein>
    <submittedName>
        <fullName evidence="1">Uncharacterized protein</fullName>
    </submittedName>
</protein>
<dbReference type="EMBL" id="JAFICZ010000001">
    <property type="protein sequence ID" value="MBP1291182.1"/>
    <property type="molecule type" value="Genomic_DNA"/>
</dbReference>
<comment type="caution">
    <text evidence="1">The sequence shown here is derived from an EMBL/GenBank/DDBJ whole genome shotgun (WGS) entry which is preliminary data.</text>
</comment>
<reference evidence="1" key="1">
    <citation type="submission" date="2021-02" db="EMBL/GenBank/DDBJ databases">
        <title>Genomic Encyclopedia of Type Strains, Phase IV (KMG-V): Genome sequencing to study the core and pangenomes of soil and plant-associated prokaryotes.</title>
        <authorList>
            <person name="Whitman W."/>
        </authorList>
    </citation>
    <scope>NUCLEOTIDE SEQUENCE</scope>
    <source>
        <strain evidence="1">USDA 406</strain>
    </source>
</reference>
<organism evidence="1 2">
    <name type="scientific">Bradyrhizobium elkanii</name>
    <dbReference type="NCBI Taxonomy" id="29448"/>
    <lineage>
        <taxon>Bacteria</taxon>
        <taxon>Pseudomonadati</taxon>
        <taxon>Pseudomonadota</taxon>
        <taxon>Alphaproteobacteria</taxon>
        <taxon>Hyphomicrobiales</taxon>
        <taxon>Nitrobacteraceae</taxon>
        <taxon>Bradyrhizobium</taxon>
    </lineage>
</organism>
<evidence type="ECO:0000313" key="1">
    <source>
        <dbReference type="EMBL" id="MBP1291182.1"/>
    </source>
</evidence>
<name>A0A8I1Y172_BRAEL</name>
<gene>
    <name evidence="1" type="ORF">JOH49_000935</name>
</gene>
<dbReference type="AlphaFoldDB" id="A0A8I1Y172"/>
<proteinExistence type="predicted"/>
<sequence>MERTLGNGPIVGLVLEALVRTLLVKNVLSSDDVWALLLEAATRLDVDGDPQTPQAAKIMVDEDLAPVFLGDDKKASIDPHFGKSSFISTPTEEK</sequence>